<evidence type="ECO:0000256" key="1">
    <source>
        <dbReference type="ARBA" id="ARBA00022553"/>
    </source>
</evidence>
<dbReference type="CDD" id="cd17546">
    <property type="entry name" value="REC_hyHK_CKI1_RcsC-like"/>
    <property type="match status" value="1"/>
</dbReference>
<dbReference type="InterPro" id="IPR035965">
    <property type="entry name" value="PAS-like_dom_sf"/>
</dbReference>
<name>A0A9P8KCL0_AURME</name>
<keyword evidence="1 2" id="KW-0597">Phosphoprotein</keyword>
<dbReference type="SMART" id="SM00387">
    <property type="entry name" value="HATPase_c"/>
    <property type="match status" value="1"/>
</dbReference>
<dbReference type="Pfam" id="PF26131">
    <property type="entry name" value="PAS-like"/>
    <property type="match status" value="1"/>
</dbReference>
<feature type="domain" description="Response regulatory" evidence="5">
    <location>
        <begin position="1312"/>
        <end position="1451"/>
    </location>
</feature>
<dbReference type="InterPro" id="IPR004358">
    <property type="entry name" value="Sig_transdc_His_kin-like_C"/>
</dbReference>
<feature type="domain" description="Histidine kinase" evidence="4">
    <location>
        <begin position="980"/>
        <end position="1269"/>
    </location>
</feature>
<feature type="compositionally biased region" description="Basic and acidic residues" evidence="3">
    <location>
        <begin position="15"/>
        <end position="34"/>
    </location>
</feature>
<feature type="region of interest" description="Disordered" evidence="3">
    <location>
        <begin position="1"/>
        <end position="96"/>
    </location>
</feature>
<dbReference type="SUPFAM" id="SSF55874">
    <property type="entry name" value="ATPase domain of HSP90 chaperone/DNA topoisomerase II/histidine kinase"/>
    <property type="match status" value="1"/>
</dbReference>
<reference evidence="7" key="2">
    <citation type="submission" date="2021-08" db="EMBL/GenBank/DDBJ databases">
        <authorList>
            <person name="Gostincar C."/>
            <person name="Sun X."/>
            <person name="Song Z."/>
            <person name="Gunde-Cimerman N."/>
        </authorList>
    </citation>
    <scope>NUCLEOTIDE SEQUENCE</scope>
    <source>
        <strain evidence="7">EXF-8016</strain>
    </source>
</reference>
<feature type="compositionally biased region" description="Polar residues" evidence="3">
    <location>
        <begin position="48"/>
        <end position="66"/>
    </location>
</feature>
<dbReference type="SUPFAM" id="SSF52172">
    <property type="entry name" value="CheY-like"/>
    <property type="match status" value="1"/>
</dbReference>
<evidence type="ECO:0000313" key="8">
    <source>
        <dbReference type="Proteomes" id="UP000767238"/>
    </source>
</evidence>
<dbReference type="PRINTS" id="PR00344">
    <property type="entry name" value="BCTRLSENSOR"/>
</dbReference>
<dbReference type="InterPro" id="IPR003594">
    <property type="entry name" value="HATPase_dom"/>
</dbReference>
<dbReference type="InterPro" id="IPR003661">
    <property type="entry name" value="HisK_dim/P_dom"/>
</dbReference>
<dbReference type="Pfam" id="PF13188">
    <property type="entry name" value="PAS_8"/>
    <property type="match status" value="1"/>
</dbReference>
<dbReference type="Pfam" id="PF02518">
    <property type="entry name" value="HATPase_c"/>
    <property type="match status" value="1"/>
</dbReference>
<protein>
    <submittedName>
        <fullName evidence="7">Histidine kinase</fullName>
    </submittedName>
</protein>
<dbReference type="SMART" id="SM00448">
    <property type="entry name" value="REC"/>
    <property type="match status" value="1"/>
</dbReference>
<dbReference type="SUPFAM" id="SSF55785">
    <property type="entry name" value="PYP-like sensor domain (PAS domain)"/>
    <property type="match status" value="1"/>
</dbReference>
<dbReference type="PROSITE" id="PS50110">
    <property type="entry name" value="RESPONSE_REGULATORY"/>
    <property type="match status" value="1"/>
</dbReference>
<evidence type="ECO:0000259" key="6">
    <source>
        <dbReference type="PROSITE" id="PS50112"/>
    </source>
</evidence>
<dbReference type="PROSITE" id="PS50112">
    <property type="entry name" value="PAS"/>
    <property type="match status" value="1"/>
</dbReference>
<dbReference type="InterPro" id="IPR000014">
    <property type="entry name" value="PAS"/>
</dbReference>
<dbReference type="PROSITE" id="PS50109">
    <property type="entry name" value="HIS_KIN"/>
    <property type="match status" value="1"/>
</dbReference>
<evidence type="ECO:0000259" key="5">
    <source>
        <dbReference type="PROSITE" id="PS50110"/>
    </source>
</evidence>
<dbReference type="SUPFAM" id="SSF47384">
    <property type="entry name" value="Homodimeric domain of signal transducing histidine kinase"/>
    <property type="match status" value="1"/>
</dbReference>
<dbReference type="Gene3D" id="3.30.450.20">
    <property type="entry name" value="PAS domain"/>
    <property type="match status" value="2"/>
</dbReference>
<dbReference type="InterPro" id="IPR036097">
    <property type="entry name" value="HisK_dim/P_sf"/>
</dbReference>
<dbReference type="InterPro" id="IPR036890">
    <property type="entry name" value="HATPase_C_sf"/>
</dbReference>
<feature type="region of interest" description="Disordered" evidence="3">
    <location>
        <begin position="305"/>
        <end position="368"/>
    </location>
</feature>
<gene>
    <name evidence="7" type="ORF">KCV03_g896</name>
</gene>
<dbReference type="OrthoDB" id="60033at2759"/>
<feature type="domain" description="PAS" evidence="6">
    <location>
        <begin position="830"/>
        <end position="902"/>
    </location>
</feature>
<feature type="compositionally biased region" description="Low complexity" evidence="3">
    <location>
        <begin position="353"/>
        <end position="368"/>
    </location>
</feature>
<dbReference type="PANTHER" id="PTHR43719:SF30">
    <property type="entry name" value="TWO-COMPONENT SYSTEM RESPONSE REGULATOR"/>
    <property type="match status" value="1"/>
</dbReference>
<dbReference type="EMBL" id="JAHFYH010000003">
    <property type="protein sequence ID" value="KAH0234572.1"/>
    <property type="molecule type" value="Genomic_DNA"/>
</dbReference>
<dbReference type="Pfam" id="PF00072">
    <property type="entry name" value="Response_reg"/>
    <property type="match status" value="1"/>
</dbReference>
<dbReference type="Proteomes" id="UP000767238">
    <property type="component" value="Unassembled WGS sequence"/>
</dbReference>
<comment type="caution">
    <text evidence="7">The sequence shown here is derived from an EMBL/GenBank/DDBJ whole genome shotgun (WGS) entry which is preliminary data.</text>
</comment>
<keyword evidence="7" id="KW-0808">Transferase</keyword>
<dbReference type="InterPro" id="IPR005467">
    <property type="entry name" value="His_kinase_dom"/>
</dbReference>
<dbReference type="InterPro" id="IPR050956">
    <property type="entry name" value="2C_system_His_kinase"/>
</dbReference>
<dbReference type="GO" id="GO:0000155">
    <property type="term" value="F:phosphorelay sensor kinase activity"/>
    <property type="evidence" value="ECO:0007669"/>
    <property type="project" value="InterPro"/>
</dbReference>
<dbReference type="NCBIfam" id="TIGR00229">
    <property type="entry name" value="sensory_box"/>
    <property type="match status" value="1"/>
</dbReference>
<dbReference type="SUPFAM" id="SSF55781">
    <property type="entry name" value="GAF domain-like"/>
    <property type="match status" value="1"/>
</dbReference>
<dbReference type="InterPro" id="IPR011006">
    <property type="entry name" value="CheY-like_superfamily"/>
</dbReference>
<reference evidence="7" key="1">
    <citation type="journal article" date="2021" name="J Fungi (Basel)">
        <title>Virulence traits and population genomics of the black yeast Aureobasidium melanogenum.</title>
        <authorList>
            <person name="Cernosa A."/>
            <person name="Sun X."/>
            <person name="Gostincar C."/>
            <person name="Fang C."/>
            <person name="Gunde-Cimerman N."/>
            <person name="Song Z."/>
        </authorList>
    </citation>
    <scope>NUCLEOTIDE SEQUENCE</scope>
    <source>
        <strain evidence="7">EXF-8016</strain>
    </source>
</reference>
<dbReference type="SMART" id="SM00091">
    <property type="entry name" value="PAS"/>
    <property type="match status" value="2"/>
</dbReference>
<organism evidence="7 8">
    <name type="scientific">Aureobasidium melanogenum</name>
    <name type="common">Aureobasidium pullulans var. melanogenum</name>
    <dbReference type="NCBI Taxonomy" id="46634"/>
    <lineage>
        <taxon>Eukaryota</taxon>
        <taxon>Fungi</taxon>
        <taxon>Dikarya</taxon>
        <taxon>Ascomycota</taxon>
        <taxon>Pezizomycotina</taxon>
        <taxon>Dothideomycetes</taxon>
        <taxon>Dothideomycetidae</taxon>
        <taxon>Dothideales</taxon>
        <taxon>Saccotheciaceae</taxon>
        <taxon>Aureobasidium</taxon>
    </lineage>
</organism>
<evidence type="ECO:0000256" key="3">
    <source>
        <dbReference type="SAM" id="MobiDB-lite"/>
    </source>
</evidence>
<dbReference type="PANTHER" id="PTHR43719">
    <property type="entry name" value="TWO-COMPONENT HISTIDINE KINASE"/>
    <property type="match status" value="1"/>
</dbReference>
<feature type="non-terminal residue" evidence="7">
    <location>
        <position position="1457"/>
    </location>
</feature>
<dbReference type="InterPro" id="IPR058846">
    <property type="entry name" value="PAS-like"/>
</dbReference>
<dbReference type="Gene3D" id="3.30.565.10">
    <property type="entry name" value="Histidine kinase-like ATPase, C-terminal domain"/>
    <property type="match status" value="1"/>
</dbReference>
<sequence>MPNPSTATPTASDLDTQHHRPTEDKKRSHPDSHHFRPPPPPLRPPTSAANTTPSSADKSSSVSLQHPSRPPVFQSVSSDAIDAPPLRKKPRLLPRHERFTFTGPSINRLQPPSPLFFSNSPRPRPHLPPRFTSFEAGATMLSKANSEESHVKTVTLARGTISNSLRRSIDRSSTARSASPDLRGELSLNSIGILELLDHDDRPAIIVDLADGTHTTEPSLRPIFTNRALRSSPDLLSALTGVGRDQDETAFAQFKAWVLGSQASGEPLSVPLPTHVYAGTSWSCSTLRRRLRIISGASAAMTPNGALATSASRHSSNSTSTSAMSIPQSSSSLPISSSALPATVEEPDDYFGSAAPAPTSAPAPAEISPSIIPSTEAADAKAQSTWSGSLSLDSRKISPLDARDTTLLDTHPSFLNEQVLCAQTAGNVDWFDSSSAGFCQEGPSFDWTRLPVSDSMPPHIKFARSIEWEKTPLGSIEGWSSDLRQMCNLIMASPHPAAMYWGQELVAIYNEAYVMLAGQKHPALMGQRYADAWSEIWPDVKDVFANALNTGEATMKDDDRLFIVRGDYLEETYFSWSIIPMVGGDGSVMGLYNPAFEKTRRKLAERRMITLREIGERTAPARDVKGFWSQVLAALDLNEHDTPFVMLYSVQDETDSDASSMHSSSAMTNRQCILEGTLGVPEDHPAAVSCFDLKGGMEGLGPVFREVMKTDKPVLLEVGTDDLPAKLLEGLGGRGFDDSCRNVVICPIHPTTGEAVLGFLVMGVNPRRPYDEDYSLFIQLLNRQLATSLASVVLFEEEIRRGQKAAKLAAIDRMELSEQLAARTQEAIESETKFTRMAEFAPVGMFIADSEGTITYCNDTWFEISRVSRDENTPDHHWMDAINDEDRELINKLWHDLIVEKKPQTGTFRFKSKWHGSEGLEGDRWVLFSAYPEKYEDGKLKSVFGSLTDISKQKWAEGFQKRKMEEAVELKRQQENFIDITSHEMRNPLSAILQCADEITTTMSRLRDGLAGQASLASPIDKFLSKNQNAETIDGILSSTVDSAQTIALCAQHQKRIVDDILTLSKLDSQLLLVTPVDAQPLTVAQRALKMHEGELQTADIQLKFVVDDSYKKLGIDWVKFDPSRVLQVLINLTTNAIKFTTTEKKRTITVTLAAATKRFSELENRVVNYFPTRNKHADLTKEKDWGDGEEVYIHFAVQDTGRGLNEQEKKMLFLRFSQASPRTHVQYGGSGLGLFISRELTELQGGEIGVASEFGVGSTFAFWVKAKRSSAPPEAEGLNRPAVRAASDAAGKKVPTVVNAKAESSVARPIKVLIVEDNIVNARVLSKQLKNLGCVVHVANHGGEALDILRKSNYWNHQADTENTTPESERIGLSVVLMDQEMPIMDGLTCTRKIREFEKEGKFVRHVPVIAVTANARNEQIETAMSAGMDDVMPKPFRIPELIPKIEELMSKYPED</sequence>
<evidence type="ECO:0000313" key="7">
    <source>
        <dbReference type="EMBL" id="KAH0234572.1"/>
    </source>
</evidence>
<dbReference type="InterPro" id="IPR001789">
    <property type="entry name" value="Sig_transdc_resp-reg_receiver"/>
</dbReference>
<dbReference type="CDD" id="cd00130">
    <property type="entry name" value="PAS"/>
    <property type="match status" value="1"/>
</dbReference>
<proteinExistence type="predicted"/>
<feature type="compositionally biased region" description="Low complexity" evidence="3">
    <location>
        <begin position="308"/>
        <end position="343"/>
    </location>
</feature>
<accession>A0A9P8KCL0</accession>
<dbReference type="Gene3D" id="1.10.287.130">
    <property type="match status" value="1"/>
</dbReference>
<evidence type="ECO:0000256" key="2">
    <source>
        <dbReference type="PROSITE-ProRule" id="PRU00169"/>
    </source>
</evidence>
<feature type="compositionally biased region" description="Polar residues" evidence="3">
    <location>
        <begin position="1"/>
        <end position="14"/>
    </location>
</feature>
<dbReference type="CDD" id="cd00082">
    <property type="entry name" value="HisKA"/>
    <property type="match status" value="1"/>
</dbReference>
<keyword evidence="7" id="KW-0418">Kinase</keyword>
<evidence type="ECO:0000259" key="4">
    <source>
        <dbReference type="PROSITE" id="PS50109"/>
    </source>
</evidence>
<dbReference type="SMART" id="SM00388">
    <property type="entry name" value="HisKA"/>
    <property type="match status" value="1"/>
</dbReference>
<feature type="modified residue" description="4-aspartylphosphate" evidence="2">
    <location>
        <position position="1380"/>
    </location>
</feature>
<dbReference type="Gene3D" id="3.40.50.2300">
    <property type="match status" value="1"/>
</dbReference>